<dbReference type="EMBL" id="JAEKMH010000001">
    <property type="protein sequence ID" value="MBJ3784084.1"/>
    <property type="molecule type" value="Genomic_DNA"/>
</dbReference>
<keyword evidence="2" id="KW-0812">Transmembrane</keyword>
<feature type="region of interest" description="Disordered" evidence="1">
    <location>
        <begin position="1"/>
        <end position="30"/>
    </location>
</feature>
<evidence type="ECO:0000256" key="1">
    <source>
        <dbReference type="SAM" id="MobiDB-lite"/>
    </source>
</evidence>
<keyword evidence="2" id="KW-0472">Membrane</keyword>
<name>A0A934MQ75_9HYPH</name>
<accession>A0A934MQ75</accession>
<dbReference type="Pfam" id="PF07077">
    <property type="entry name" value="DUF1345"/>
    <property type="match status" value="1"/>
</dbReference>
<dbReference type="Proteomes" id="UP000602124">
    <property type="component" value="Unassembled WGS sequence"/>
</dbReference>
<organism evidence="3 4">
    <name type="scientific">Devosia sediminis</name>
    <dbReference type="NCBI Taxonomy" id="2798801"/>
    <lineage>
        <taxon>Bacteria</taxon>
        <taxon>Pseudomonadati</taxon>
        <taxon>Pseudomonadota</taxon>
        <taxon>Alphaproteobacteria</taxon>
        <taxon>Hyphomicrobiales</taxon>
        <taxon>Devosiaceae</taxon>
        <taxon>Devosia</taxon>
    </lineage>
</organism>
<dbReference type="AlphaFoldDB" id="A0A934MQ75"/>
<comment type="caution">
    <text evidence="3">The sequence shown here is derived from an EMBL/GenBank/DDBJ whole genome shotgun (WGS) entry which is preliminary data.</text>
</comment>
<gene>
    <name evidence="3" type="ORF">JEQ47_05060</name>
</gene>
<dbReference type="InterPro" id="IPR009781">
    <property type="entry name" value="DUF1345"/>
</dbReference>
<evidence type="ECO:0000313" key="3">
    <source>
        <dbReference type="EMBL" id="MBJ3784084.1"/>
    </source>
</evidence>
<sequence>MPKTVSRPARGQPPRRKTNAKQPARQEHGPALKRLMPRHAPFYFGLAIGVVTFLAALWLMPQHSIGLGATGLFVGFLLLTLLKLPYLTADYLRENARDEDTPAGGIFLIVLIVVTASVVSLFLALMGGESPDPWAVAISVVSVLLGWFTVQAMGALHYAYEFYQVDAAAEGAAVEGGLDFQGDEDPDGYDFMYFSYTVGTSVATSDTKVESHKMRRLVMVHLIFSHLFNTIILAAAVNVMLSLGGS</sequence>
<feature type="transmembrane region" description="Helical" evidence="2">
    <location>
        <begin position="134"/>
        <end position="156"/>
    </location>
</feature>
<feature type="transmembrane region" description="Helical" evidence="2">
    <location>
        <begin position="105"/>
        <end position="128"/>
    </location>
</feature>
<proteinExistence type="predicted"/>
<feature type="transmembrane region" description="Helical" evidence="2">
    <location>
        <begin position="65"/>
        <end position="84"/>
    </location>
</feature>
<keyword evidence="4" id="KW-1185">Reference proteome</keyword>
<reference evidence="3" key="1">
    <citation type="submission" date="2020-12" db="EMBL/GenBank/DDBJ databases">
        <title>Devosia sp. MSA67 isolated from Mo River.</title>
        <authorList>
            <person name="Ma F."/>
            <person name="Zi Z."/>
        </authorList>
    </citation>
    <scope>NUCLEOTIDE SEQUENCE</scope>
    <source>
        <strain evidence="3">MSA67</strain>
    </source>
</reference>
<evidence type="ECO:0000256" key="2">
    <source>
        <dbReference type="SAM" id="Phobius"/>
    </source>
</evidence>
<feature type="transmembrane region" description="Helical" evidence="2">
    <location>
        <begin position="217"/>
        <end position="241"/>
    </location>
</feature>
<feature type="transmembrane region" description="Helical" evidence="2">
    <location>
        <begin position="42"/>
        <end position="59"/>
    </location>
</feature>
<keyword evidence="2" id="KW-1133">Transmembrane helix</keyword>
<protein>
    <submittedName>
        <fullName evidence="3">DUF1345 domain-containing protein</fullName>
    </submittedName>
</protein>
<evidence type="ECO:0000313" key="4">
    <source>
        <dbReference type="Proteomes" id="UP000602124"/>
    </source>
</evidence>
<dbReference type="RefSeq" id="WP_198875283.1">
    <property type="nucleotide sequence ID" value="NZ_JAEKMH010000001.1"/>
</dbReference>